<protein>
    <submittedName>
        <fullName evidence="1">Uncharacterized protein</fullName>
    </submittedName>
</protein>
<sequence>MQYASKISHEIQPSGNVLLALLVVLLMLRVLVNFPCCSSSFSSSSSWGANSD</sequence>
<evidence type="ECO:0000313" key="3">
    <source>
        <dbReference type="Proteomes" id="UP000434957"/>
    </source>
</evidence>
<gene>
    <name evidence="1" type="ORF">PR002_g7343</name>
    <name evidence="2" type="ORF">PR003_g7472</name>
</gene>
<evidence type="ECO:0000313" key="4">
    <source>
        <dbReference type="Proteomes" id="UP000435112"/>
    </source>
</evidence>
<organism evidence="1 4">
    <name type="scientific">Phytophthora rubi</name>
    <dbReference type="NCBI Taxonomy" id="129364"/>
    <lineage>
        <taxon>Eukaryota</taxon>
        <taxon>Sar</taxon>
        <taxon>Stramenopiles</taxon>
        <taxon>Oomycota</taxon>
        <taxon>Peronosporomycetes</taxon>
        <taxon>Peronosporales</taxon>
        <taxon>Peronosporaceae</taxon>
        <taxon>Phytophthora</taxon>
    </lineage>
</organism>
<dbReference type="EMBL" id="QXFT01000353">
    <property type="protein sequence ID" value="KAE9346362.1"/>
    <property type="molecule type" value="Genomic_DNA"/>
</dbReference>
<dbReference type="Proteomes" id="UP000434957">
    <property type="component" value="Unassembled WGS sequence"/>
</dbReference>
<dbReference type="AlphaFoldDB" id="A0A6A3MS51"/>
<proteinExistence type="predicted"/>
<dbReference type="Proteomes" id="UP000435112">
    <property type="component" value="Unassembled WGS sequence"/>
</dbReference>
<accession>A0A6A3MS51</accession>
<reference evidence="1 4" key="1">
    <citation type="submission" date="2018-09" db="EMBL/GenBank/DDBJ databases">
        <title>Genomic investigation of the strawberry pathogen Phytophthora fragariae indicates pathogenicity is determined by transcriptional variation in three key races.</title>
        <authorList>
            <person name="Adams T.M."/>
            <person name="Armitage A.D."/>
            <person name="Sobczyk M.K."/>
            <person name="Bates H.J."/>
            <person name="Dunwell J.M."/>
            <person name="Nellist C.F."/>
            <person name="Harrison R.J."/>
        </authorList>
    </citation>
    <scope>NUCLEOTIDE SEQUENCE [LARGE SCALE GENOMIC DNA]</scope>
    <source>
        <strain evidence="1 4">SCRP324</strain>
        <strain evidence="2 3">SCRP333</strain>
    </source>
</reference>
<evidence type="ECO:0000313" key="1">
    <source>
        <dbReference type="EMBL" id="KAE9035886.1"/>
    </source>
</evidence>
<comment type="caution">
    <text evidence="1">The sequence shown here is derived from an EMBL/GenBank/DDBJ whole genome shotgun (WGS) entry which is preliminary data.</text>
</comment>
<dbReference type="EMBL" id="QXFU01000350">
    <property type="protein sequence ID" value="KAE9035886.1"/>
    <property type="molecule type" value="Genomic_DNA"/>
</dbReference>
<keyword evidence="3" id="KW-1185">Reference proteome</keyword>
<evidence type="ECO:0000313" key="2">
    <source>
        <dbReference type="EMBL" id="KAE9346362.1"/>
    </source>
</evidence>
<name>A0A6A3MS51_9STRA</name>